<feature type="chain" id="PRO_5040307802" description="Secreted protein" evidence="1">
    <location>
        <begin position="34"/>
        <end position="98"/>
    </location>
</feature>
<evidence type="ECO:0000313" key="3">
    <source>
        <dbReference type="Proteomes" id="UP001148018"/>
    </source>
</evidence>
<proteinExistence type="predicted"/>
<feature type="signal peptide" evidence="1">
    <location>
        <begin position="1"/>
        <end position="33"/>
    </location>
</feature>
<protein>
    <recommendedName>
        <fullName evidence="4">Secreted protein</fullName>
    </recommendedName>
</protein>
<dbReference type="Proteomes" id="UP001148018">
    <property type="component" value="Unassembled WGS sequence"/>
</dbReference>
<gene>
    <name evidence="2" type="ORF">NHX12_004342</name>
</gene>
<evidence type="ECO:0000256" key="1">
    <source>
        <dbReference type="SAM" id="SignalP"/>
    </source>
</evidence>
<reference evidence="2" key="1">
    <citation type="submission" date="2022-07" db="EMBL/GenBank/DDBJ databases">
        <title>Chromosome-level genome of Muraenolepis orangiensis.</title>
        <authorList>
            <person name="Kim J."/>
        </authorList>
    </citation>
    <scope>NUCLEOTIDE SEQUENCE</scope>
    <source>
        <strain evidence="2">KU_S4_2022</strain>
        <tissue evidence="2">Muscle</tissue>
    </source>
</reference>
<dbReference type="AlphaFoldDB" id="A0A9Q0DYV0"/>
<sequence>MELAVQTGRSMALLTAPRCLWFFALAVCQPVTGRWTAEHNRIPGHRRQDSDSLIMAKVAPGVGREDSVAVVLVFDPDQRLAEVTRGGGSRASVEHGVS</sequence>
<keyword evidence="1" id="KW-0732">Signal</keyword>
<name>A0A9Q0DYV0_9TELE</name>
<organism evidence="2 3">
    <name type="scientific">Muraenolepis orangiensis</name>
    <name type="common">Patagonian moray cod</name>
    <dbReference type="NCBI Taxonomy" id="630683"/>
    <lineage>
        <taxon>Eukaryota</taxon>
        <taxon>Metazoa</taxon>
        <taxon>Chordata</taxon>
        <taxon>Craniata</taxon>
        <taxon>Vertebrata</taxon>
        <taxon>Euteleostomi</taxon>
        <taxon>Actinopterygii</taxon>
        <taxon>Neopterygii</taxon>
        <taxon>Teleostei</taxon>
        <taxon>Neoteleostei</taxon>
        <taxon>Acanthomorphata</taxon>
        <taxon>Zeiogadaria</taxon>
        <taxon>Gadariae</taxon>
        <taxon>Gadiformes</taxon>
        <taxon>Muraenolepidoidei</taxon>
        <taxon>Muraenolepididae</taxon>
        <taxon>Muraenolepis</taxon>
    </lineage>
</organism>
<evidence type="ECO:0000313" key="2">
    <source>
        <dbReference type="EMBL" id="KAJ3595037.1"/>
    </source>
</evidence>
<comment type="caution">
    <text evidence="2">The sequence shown here is derived from an EMBL/GenBank/DDBJ whole genome shotgun (WGS) entry which is preliminary data.</text>
</comment>
<keyword evidence="3" id="KW-1185">Reference proteome</keyword>
<evidence type="ECO:0008006" key="4">
    <source>
        <dbReference type="Google" id="ProtNLM"/>
    </source>
</evidence>
<accession>A0A9Q0DYV0</accession>
<dbReference type="EMBL" id="JANIIK010000111">
    <property type="protein sequence ID" value="KAJ3595037.1"/>
    <property type="molecule type" value="Genomic_DNA"/>
</dbReference>